<keyword evidence="1" id="KW-0813">Transport</keyword>
<dbReference type="SMR" id="A0A0F6CLB6"/>
<gene>
    <name evidence="10" type="primary">trxA_2</name>
    <name evidence="10" type="ORF">GCW_03560</name>
</gene>
<evidence type="ECO:0000313" key="10">
    <source>
        <dbReference type="EMBL" id="AHB99888.1"/>
    </source>
</evidence>
<dbReference type="PIRSF" id="PIRSF000077">
    <property type="entry name" value="Thioredoxin"/>
    <property type="match status" value="1"/>
</dbReference>
<sequence>MKHITNKAELDQLLTTNKKVVVDFYANWCGPCKILGPIFEEVAQDKKDWTFVKVDVDQANEISSEYEIRSIPTIIFFQDGKMADKRIGFIPKNELKELLK</sequence>
<comment type="similarity">
    <text evidence="6">Belongs to the thioredoxin family.</text>
</comment>
<keyword evidence="4 8" id="KW-0676">Redox-active center</keyword>
<dbReference type="Pfam" id="PF00085">
    <property type="entry name" value="Thioredoxin"/>
    <property type="match status" value="1"/>
</dbReference>
<evidence type="ECO:0000259" key="9">
    <source>
        <dbReference type="PROSITE" id="PS51352"/>
    </source>
</evidence>
<dbReference type="Gene3D" id="3.40.30.10">
    <property type="entry name" value="Glutaredoxin"/>
    <property type="match status" value="1"/>
</dbReference>
<dbReference type="Proteomes" id="UP000018735">
    <property type="component" value="Chromosome"/>
</dbReference>
<protein>
    <recommendedName>
        <fullName evidence="5 6">Thioredoxin</fullName>
    </recommendedName>
</protein>
<dbReference type="NCBIfam" id="TIGR01068">
    <property type="entry name" value="thioredoxin"/>
    <property type="match status" value="1"/>
</dbReference>
<feature type="site" description="Contributes to redox potential value" evidence="7">
    <location>
        <position position="30"/>
    </location>
</feature>
<feature type="site" description="Contributes to redox potential value" evidence="7">
    <location>
        <position position="31"/>
    </location>
</feature>
<dbReference type="RefSeq" id="WP_011883403.1">
    <property type="nucleotide sequence ID" value="NC_023030.2"/>
</dbReference>
<dbReference type="KEGG" id="mgz:GCW_03560"/>
<evidence type="ECO:0000256" key="6">
    <source>
        <dbReference type="PIRNR" id="PIRNR000077"/>
    </source>
</evidence>
<keyword evidence="3 8" id="KW-1015">Disulfide bond</keyword>
<feature type="active site" description="Nucleophile" evidence="7">
    <location>
        <position position="32"/>
    </location>
</feature>
<dbReference type="HOGENOM" id="CLU_090389_14_6_14"/>
<evidence type="ECO:0000256" key="7">
    <source>
        <dbReference type="PIRSR" id="PIRSR000077-1"/>
    </source>
</evidence>
<proteinExistence type="inferred from homology"/>
<dbReference type="InterPro" id="IPR017937">
    <property type="entry name" value="Thioredoxin_CS"/>
</dbReference>
<dbReference type="EMBL" id="CP006916">
    <property type="protein sequence ID" value="AHB99888.1"/>
    <property type="molecule type" value="Genomic_DNA"/>
</dbReference>
<dbReference type="InterPro" id="IPR005746">
    <property type="entry name" value="Thioredoxin"/>
</dbReference>
<dbReference type="PRINTS" id="PR00421">
    <property type="entry name" value="THIOREDOXIN"/>
</dbReference>
<evidence type="ECO:0000256" key="3">
    <source>
        <dbReference type="ARBA" id="ARBA00023157"/>
    </source>
</evidence>
<dbReference type="InterPro" id="IPR036249">
    <property type="entry name" value="Thioredoxin-like_sf"/>
</dbReference>
<feature type="active site" description="Nucleophile" evidence="7">
    <location>
        <position position="29"/>
    </location>
</feature>
<dbReference type="PANTHER" id="PTHR46115">
    <property type="entry name" value="THIOREDOXIN-LIKE PROTEIN 1"/>
    <property type="match status" value="1"/>
</dbReference>
<name>A0A0F6CLB6_MYCGL</name>
<dbReference type="PROSITE" id="PS51352">
    <property type="entry name" value="THIOREDOXIN_2"/>
    <property type="match status" value="1"/>
</dbReference>
<dbReference type="CDD" id="cd02947">
    <property type="entry name" value="TRX_family"/>
    <property type="match status" value="1"/>
</dbReference>
<evidence type="ECO:0000256" key="4">
    <source>
        <dbReference type="ARBA" id="ARBA00023284"/>
    </source>
</evidence>
<dbReference type="FunFam" id="3.40.30.10:FF:000001">
    <property type="entry name" value="Thioredoxin"/>
    <property type="match status" value="1"/>
</dbReference>
<reference evidence="10 11" key="1">
    <citation type="journal article" date="2011" name="PLoS ONE">
        <title>Core proteome of the minimal cell: comparative proteomics of three mollicute species.</title>
        <authorList>
            <person name="Fisunov G.Y."/>
            <person name="Alexeev D.G."/>
            <person name="Bazaleev N.A."/>
            <person name="Ladygina V.G."/>
            <person name="Galyamina M.A."/>
            <person name="Kondratov I.G."/>
            <person name="Zhukova N.A."/>
            <person name="Serebryakova M.V."/>
            <person name="Demina I.A."/>
            <person name="Govorun V.M."/>
        </authorList>
    </citation>
    <scope>NUCLEOTIDE SEQUENCE [LARGE SCALE GENOMIC DNA]</scope>
    <source>
        <strain evidence="10 11">S6</strain>
    </source>
</reference>
<dbReference type="SUPFAM" id="SSF52833">
    <property type="entry name" value="Thioredoxin-like"/>
    <property type="match status" value="1"/>
</dbReference>
<evidence type="ECO:0000256" key="1">
    <source>
        <dbReference type="ARBA" id="ARBA00022448"/>
    </source>
</evidence>
<dbReference type="PROSITE" id="PS00194">
    <property type="entry name" value="THIOREDOXIN_1"/>
    <property type="match status" value="1"/>
</dbReference>
<organism evidence="10 11">
    <name type="scientific">Mycoplasmoides gallisepticum S6</name>
    <dbReference type="NCBI Taxonomy" id="1006581"/>
    <lineage>
        <taxon>Bacteria</taxon>
        <taxon>Bacillati</taxon>
        <taxon>Mycoplasmatota</taxon>
        <taxon>Mycoplasmoidales</taxon>
        <taxon>Mycoplasmoidaceae</taxon>
        <taxon>Mycoplasmoides</taxon>
    </lineage>
</organism>
<evidence type="ECO:0000256" key="2">
    <source>
        <dbReference type="ARBA" id="ARBA00022982"/>
    </source>
</evidence>
<feature type="site" description="Deprotonates C-terminal active site Cys" evidence="7">
    <location>
        <position position="23"/>
    </location>
</feature>
<keyword evidence="2" id="KW-0249">Electron transport</keyword>
<evidence type="ECO:0000256" key="5">
    <source>
        <dbReference type="NCBIfam" id="TIGR01068"/>
    </source>
</evidence>
<dbReference type="AlphaFoldDB" id="A0A0F6CLB6"/>
<accession>A0A0F6CLB6</accession>
<dbReference type="GO" id="GO:0015035">
    <property type="term" value="F:protein-disulfide reductase activity"/>
    <property type="evidence" value="ECO:0007669"/>
    <property type="project" value="UniProtKB-UniRule"/>
</dbReference>
<evidence type="ECO:0000313" key="11">
    <source>
        <dbReference type="Proteomes" id="UP000018735"/>
    </source>
</evidence>
<evidence type="ECO:0000256" key="8">
    <source>
        <dbReference type="PIRSR" id="PIRSR000077-4"/>
    </source>
</evidence>
<dbReference type="eggNOG" id="COG0526">
    <property type="taxonomic scope" value="Bacteria"/>
</dbReference>
<dbReference type="InterPro" id="IPR013766">
    <property type="entry name" value="Thioredoxin_domain"/>
</dbReference>
<feature type="domain" description="Thioredoxin" evidence="9">
    <location>
        <begin position="1"/>
        <end position="100"/>
    </location>
</feature>
<feature type="disulfide bond" description="Redox-active" evidence="8">
    <location>
        <begin position="29"/>
        <end position="32"/>
    </location>
</feature>